<evidence type="ECO:0000313" key="3">
    <source>
        <dbReference type="Proteomes" id="UP000053558"/>
    </source>
</evidence>
<gene>
    <name evidence="2" type="ORF">CONPUDRAFT_161667</name>
</gene>
<dbReference type="GeneID" id="19204560"/>
<name>A0A5M3N6J0_CONPW</name>
<keyword evidence="3" id="KW-1185">Reference proteome</keyword>
<dbReference type="KEGG" id="cput:CONPUDRAFT_161667"/>
<feature type="compositionally biased region" description="Low complexity" evidence="1">
    <location>
        <begin position="36"/>
        <end position="55"/>
    </location>
</feature>
<feature type="region of interest" description="Disordered" evidence="1">
    <location>
        <begin position="1"/>
        <end position="20"/>
    </location>
</feature>
<comment type="caution">
    <text evidence="2">The sequence shown here is derived from an EMBL/GenBank/DDBJ whole genome shotgun (WGS) entry which is preliminary data.</text>
</comment>
<dbReference type="Proteomes" id="UP000053558">
    <property type="component" value="Unassembled WGS sequence"/>
</dbReference>
<feature type="region of interest" description="Disordered" evidence="1">
    <location>
        <begin position="36"/>
        <end position="62"/>
    </location>
</feature>
<protein>
    <submittedName>
        <fullName evidence="2">Uncharacterized protein</fullName>
    </submittedName>
</protein>
<sequence>MPKAPKVRKQRKRPSVTHKDLLLRLLREATAAELDSFNLSPSTTSSSKHGSTSPSPQSPSLGLDTLNYSNILLLEELGDALDNRTAVIKRLEHLMRDSGKKTPTDRATLKECLRLELVSQQKFRSTIEVLKHSEFISALAPPEDWIDIRDGIREMTAQFEKGTKNLCKLGDRIASTVVSGGS</sequence>
<dbReference type="OrthoDB" id="2692371at2759"/>
<proteinExistence type="predicted"/>
<reference evidence="3" key="1">
    <citation type="journal article" date="2012" name="Science">
        <title>The Paleozoic origin of enzymatic lignin decomposition reconstructed from 31 fungal genomes.</title>
        <authorList>
            <person name="Floudas D."/>
            <person name="Binder M."/>
            <person name="Riley R."/>
            <person name="Barry K."/>
            <person name="Blanchette R.A."/>
            <person name="Henrissat B."/>
            <person name="Martinez A.T."/>
            <person name="Otillar R."/>
            <person name="Spatafora J.W."/>
            <person name="Yadav J.S."/>
            <person name="Aerts A."/>
            <person name="Benoit I."/>
            <person name="Boyd A."/>
            <person name="Carlson A."/>
            <person name="Copeland A."/>
            <person name="Coutinho P.M."/>
            <person name="de Vries R.P."/>
            <person name="Ferreira P."/>
            <person name="Findley K."/>
            <person name="Foster B."/>
            <person name="Gaskell J."/>
            <person name="Glotzer D."/>
            <person name="Gorecki P."/>
            <person name="Heitman J."/>
            <person name="Hesse C."/>
            <person name="Hori C."/>
            <person name="Igarashi K."/>
            <person name="Jurgens J.A."/>
            <person name="Kallen N."/>
            <person name="Kersten P."/>
            <person name="Kohler A."/>
            <person name="Kuees U."/>
            <person name="Kumar T.K.A."/>
            <person name="Kuo A."/>
            <person name="LaButti K."/>
            <person name="Larrondo L.F."/>
            <person name="Lindquist E."/>
            <person name="Ling A."/>
            <person name="Lombard V."/>
            <person name="Lucas S."/>
            <person name="Lundell T."/>
            <person name="Martin R."/>
            <person name="McLaughlin D.J."/>
            <person name="Morgenstern I."/>
            <person name="Morin E."/>
            <person name="Murat C."/>
            <person name="Nagy L.G."/>
            <person name="Nolan M."/>
            <person name="Ohm R.A."/>
            <person name="Patyshakuliyeva A."/>
            <person name="Rokas A."/>
            <person name="Ruiz-Duenas F.J."/>
            <person name="Sabat G."/>
            <person name="Salamov A."/>
            <person name="Samejima M."/>
            <person name="Schmutz J."/>
            <person name="Slot J.C."/>
            <person name="St John F."/>
            <person name="Stenlid J."/>
            <person name="Sun H."/>
            <person name="Sun S."/>
            <person name="Syed K."/>
            <person name="Tsang A."/>
            <person name="Wiebenga A."/>
            <person name="Young D."/>
            <person name="Pisabarro A."/>
            <person name="Eastwood D.C."/>
            <person name="Martin F."/>
            <person name="Cullen D."/>
            <person name="Grigoriev I.V."/>
            <person name="Hibbett D.S."/>
        </authorList>
    </citation>
    <scope>NUCLEOTIDE SEQUENCE [LARGE SCALE GENOMIC DNA]</scope>
    <source>
        <strain evidence="3">RWD-64-598 SS2</strain>
    </source>
</reference>
<dbReference type="RefSeq" id="XP_007763665.1">
    <property type="nucleotide sequence ID" value="XM_007765475.1"/>
</dbReference>
<dbReference type="AlphaFoldDB" id="A0A5M3N6J0"/>
<feature type="compositionally biased region" description="Basic residues" evidence="1">
    <location>
        <begin position="1"/>
        <end position="16"/>
    </location>
</feature>
<accession>A0A5M3N6J0</accession>
<evidence type="ECO:0000256" key="1">
    <source>
        <dbReference type="SAM" id="MobiDB-lite"/>
    </source>
</evidence>
<dbReference type="EMBL" id="JH711573">
    <property type="protein sequence ID" value="EIW87052.1"/>
    <property type="molecule type" value="Genomic_DNA"/>
</dbReference>
<organism evidence="2 3">
    <name type="scientific">Coniophora puteana (strain RWD-64-598)</name>
    <name type="common">Brown rot fungus</name>
    <dbReference type="NCBI Taxonomy" id="741705"/>
    <lineage>
        <taxon>Eukaryota</taxon>
        <taxon>Fungi</taxon>
        <taxon>Dikarya</taxon>
        <taxon>Basidiomycota</taxon>
        <taxon>Agaricomycotina</taxon>
        <taxon>Agaricomycetes</taxon>
        <taxon>Agaricomycetidae</taxon>
        <taxon>Boletales</taxon>
        <taxon>Coniophorineae</taxon>
        <taxon>Coniophoraceae</taxon>
        <taxon>Coniophora</taxon>
    </lineage>
</organism>
<evidence type="ECO:0000313" key="2">
    <source>
        <dbReference type="EMBL" id="EIW87052.1"/>
    </source>
</evidence>